<reference evidence="13" key="1">
    <citation type="submission" date="2020-04" db="EMBL/GenBank/DDBJ databases">
        <authorList>
            <person name="Alioto T."/>
            <person name="Alioto T."/>
            <person name="Gomez Garrido J."/>
        </authorList>
    </citation>
    <scope>NUCLEOTIDE SEQUENCE</scope>
    <source>
        <strain evidence="13">A484AB</strain>
    </source>
</reference>
<dbReference type="PANTHER" id="PTHR13385">
    <property type="entry name" value="AUTOPHAGY PROTEIN 12"/>
    <property type="match status" value="1"/>
</dbReference>
<proteinExistence type="inferred from homology"/>
<dbReference type="PANTHER" id="PTHR13385:SF0">
    <property type="entry name" value="UBIQUITIN-LIKE PROTEIN ATG12"/>
    <property type="match status" value="1"/>
</dbReference>
<comment type="subcellular location">
    <subcellularLocation>
        <location evidence="2">Cytoplasm</location>
    </subcellularLocation>
    <subcellularLocation>
        <location evidence="1">Endomembrane system</location>
        <topology evidence="1">Peripheral membrane protein</topology>
    </subcellularLocation>
</comment>
<keyword evidence="10" id="KW-0472">Membrane</keyword>
<dbReference type="GO" id="GO:0034274">
    <property type="term" value="C:Atg12-Atg5-Atg16 complex"/>
    <property type="evidence" value="ECO:0007669"/>
    <property type="project" value="TreeGrafter"/>
</dbReference>
<comment type="similarity">
    <text evidence="3 11">Belongs to the ATG12 family.</text>
</comment>
<sequence length="132" mass="14895">MAEVRSDGNESEKATQNIELVDKEQAQKPTDEKTNTSTTPKETKTKIDVLLKAAGDAPIMKKKKWAVDANKTVAYLVEFIRKYIKCAASDSLFLYVNQCFVPYPDQPIQNLYECFGADGKLVLYYCKTQAWG</sequence>
<evidence type="ECO:0000256" key="8">
    <source>
        <dbReference type="ARBA" id="ARBA00022990"/>
    </source>
</evidence>
<comment type="subunit">
    <text evidence="11">Forms a conjugate with ATG5.</text>
</comment>
<gene>
    <name evidence="13" type="ORF">PACLA_8A078693</name>
</gene>
<evidence type="ECO:0000256" key="6">
    <source>
        <dbReference type="ARBA" id="ARBA00022499"/>
    </source>
</evidence>
<dbReference type="OrthoDB" id="10003551at2759"/>
<dbReference type="GO" id="GO:0034727">
    <property type="term" value="P:piecemeal microautophagy of the nucleus"/>
    <property type="evidence" value="ECO:0007669"/>
    <property type="project" value="TreeGrafter"/>
</dbReference>
<feature type="compositionally biased region" description="Basic and acidic residues" evidence="12">
    <location>
        <begin position="20"/>
        <end position="34"/>
    </location>
</feature>
<evidence type="ECO:0000256" key="5">
    <source>
        <dbReference type="ARBA" id="ARBA00022490"/>
    </source>
</evidence>
<dbReference type="GO" id="GO:0000422">
    <property type="term" value="P:autophagy of mitochondrion"/>
    <property type="evidence" value="ECO:0007669"/>
    <property type="project" value="TreeGrafter"/>
</dbReference>
<keyword evidence="14" id="KW-1185">Reference proteome</keyword>
<dbReference type="SUPFAM" id="SSF54236">
    <property type="entry name" value="Ubiquitin-like"/>
    <property type="match status" value="1"/>
</dbReference>
<dbReference type="Pfam" id="PF04110">
    <property type="entry name" value="APG12"/>
    <property type="match status" value="1"/>
</dbReference>
<dbReference type="GO" id="GO:0000421">
    <property type="term" value="C:autophagosome membrane"/>
    <property type="evidence" value="ECO:0007669"/>
    <property type="project" value="TreeGrafter"/>
</dbReference>
<keyword evidence="7 11" id="KW-0833">Ubl conjugation pathway</keyword>
<dbReference type="InterPro" id="IPR007242">
    <property type="entry name" value="Atg12"/>
</dbReference>
<dbReference type="AlphaFoldDB" id="A0A6S7GZB2"/>
<feature type="region of interest" description="Disordered" evidence="12">
    <location>
        <begin position="1"/>
        <end position="42"/>
    </location>
</feature>
<evidence type="ECO:0000256" key="4">
    <source>
        <dbReference type="ARBA" id="ARBA00015875"/>
    </source>
</evidence>
<dbReference type="FunFam" id="3.10.20.90:FF:000117">
    <property type="entry name" value="Ubiquitin-like protein ATG12"/>
    <property type="match status" value="1"/>
</dbReference>
<evidence type="ECO:0000256" key="1">
    <source>
        <dbReference type="ARBA" id="ARBA00004184"/>
    </source>
</evidence>
<evidence type="ECO:0000313" key="13">
    <source>
        <dbReference type="EMBL" id="CAB3995526.1"/>
    </source>
</evidence>
<evidence type="ECO:0000256" key="10">
    <source>
        <dbReference type="ARBA" id="ARBA00023136"/>
    </source>
</evidence>
<evidence type="ECO:0000256" key="9">
    <source>
        <dbReference type="ARBA" id="ARBA00023006"/>
    </source>
</evidence>
<keyword evidence="5" id="KW-0963">Cytoplasm</keyword>
<name>A0A6S7GZB2_PARCT</name>
<dbReference type="GO" id="GO:0097352">
    <property type="term" value="P:autophagosome maturation"/>
    <property type="evidence" value="ECO:0007669"/>
    <property type="project" value="TreeGrafter"/>
</dbReference>
<keyword evidence="8" id="KW-0007">Acetylation</keyword>
<evidence type="ECO:0000256" key="12">
    <source>
        <dbReference type="SAM" id="MobiDB-lite"/>
    </source>
</evidence>
<evidence type="ECO:0000313" key="14">
    <source>
        <dbReference type="Proteomes" id="UP001152795"/>
    </source>
</evidence>
<dbReference type="EMBL" id="CACRXK020002680">
    <property type="protein sequence ID" value="CAB3995526.1"/>
    <property type="molecule type" value="Genomic_DNA"/>
</dbReference>
<protein>
    <recommendedName>
        <fullName evidence="4 11">Ubiquitin-like protein ATG12</fullName>
    </recommendedName>
</protein>
<dbReference type="GO" id="GO:0000045">
    <property type="term" value="P:autophagosome assembly"/>
    <property type="evidence" value="ECO:0007669"/>
    <property type="project" value="InterPro"/>
</dbReference>
<comment type="caution">
    <text evidence="13">The sequence shown here is derived from an EMBL/GenBank/DDBJ whole genome shotgun (WGS) entry which is preliminary data.</text>
</comment>
<dbReference type="GO" id="GO:0019776">
    <property type="term" value="F:Atg8-family ligase activity"/>
    <property type="evidence" value="ECO:0007669"/>
    <property type="project" value="TreeGrafter"/>
</dbReference>
<organism evidence="13 14">
    <name type="scientific">Paramuricea clavata</name>
    <name type="common">Red gorgonian</name>
    <name type="synonym">Violescent sea-whip</name>
    <dbReference type="NCBI Taxonomy" id="317549"/>
    <lineage>
        <taxon>Eukaryota</taxon>
        <taxon>Metazoa</taxon>
        <taxon>Cnidaria</taxon>
        <taxon>Anthozoa</taxon>
        <taxon>Octocorallia</taxon>
        <taxon>Malacalcyonacea</taxon>
        <taxon>Plexauridae</taxon>
        <taxon>Paramuricea</taxon>
    </lineage>
</organism>
<dbReference type="GO" id="GO:0034045">
    <property type="term" value="C:phagophore assembly site membrane"/>
    <property type="evidence" value="ECO:0007669"/>
    <property type="project" value="TreeGrafter"/>
</dbReference>
<evidence type="ECO:0000256" key="11">
    <source>
        <dbReference type="RuleBase" id="RU361201"/>
    </source>
</evidence>
<keyword evidence="9 11" id="KW-0072">Autophagy</keyword>
<dbReference type="GO" id="GO:0061723">
    <property type="term" value="P:glycophagy"/>
    <property type="evidence" value="ECO:0007669"/>
    <property type="project" value="TreeGrafter"/>
</dbReference>
<dbReference type="Proteomes" id="UP001152795">
    <property type="component" value="Unassembled WGS sequence"/>
</dbReference>
<feature type="compositionally biased region" description="Basic and acidic residues" evidence="12">
    <location>
        <begin position="1"/>
        <end position="13"/>
    </location>
</feature>
<evidence type="ECO:0000256" key="2">
    <source>
        <dbReference type="ARBA" id="ARBA00004496"/>
    </source>
</evidence>
<keyword evidence="6 11" id="KW-1017">Isopeptide bond</keyword>
<evidence type="ECO:0000256" key="3">
    <source>
        <dbReference type="ARBA" id="ARBA00007778"/>
    </source>
</evidence>
<comment type="function">
    <text evidence="11">Ubiquitin-like protein involved in autophagic vesicle formation.</text>
</comment>
<dbReference type="CDD" id="cd01612">
    <property type="entry name" value="Ubl_ATG12"/>
    <property type="match status" value="1"/>
</dbReference>
<dbReference type="GO" id="GO:0012505">
    <property type="term" value="C:endomembrane system"/>
    <property type="evidence" value="ECO:0007669"/>
    <property type="project" value="UniProtKB-SubCell"/>
</dbReference>
<accession>A0A6S7GZB2</accession>
<dbReference type="InterPro" id="IPR029071">
    <property type="entry name" value="Ubiquitin-like_domsf"/>
</dbReference>
<evidence type="ECO:0000256" key="7">
    <source>
        <dbReference type="ARBA" id="ARBA00022786"/>
    </source>
</evidence>
<dbReference type="Gene3D" id="3.10.20.90">
    <property type="entry name" value="Phosphatidylinositol 3-kinase Catalytic Subunit, Chain A, domain 1"/>
    <property type="match status" value="1"/>
</dbReference>